<dbReference type="AlphaFoldDB" id="A0A3A6RF30"/>
<dbReference type="UniPathway" id="UPA00621"/>
<comment type="function">
    <text evidence="12">Involved in 1,2-propanediol (1,2-PD) degradation by catalyzing the conversion of propanoyl-CoA to propanoyl-phosphate.</text>
</comment>
<dbReference type="PANTHER" id="PTHR39453:SF1">
    <property type="entry name" value="PHOSPHATE PROPANOYLTRANSFERASE"/>
    <property type="match status" value="1"/>
</dbReference>
<dbReference type="GO" id="GO:0016747">
    <property type="term" value="F:acyltransferase activity, transferring groups other than amino-acyl groups"/>
    <property type="evidence" value="ECO:0007669"/>
    <property type="project" value="InterPro"/>
</dbReference>
<sequence>MNQIEAATNEVIEVLRNRKVPIGISNRHVHLSEQDYNTLFPNEPISVAKPLGQPGHYAANQYVDIIGPKCTLERVRILGPLRSYSQLEISLTNARELGLKGVIRQSGDLMSTPGVTIRSHSGEITLKEGVIVAKRHIHMSPLDALIFGLSDNQEVSVGIDSDERKTRFDQVIVRVDPSSALELHLDTDEANAAGLIGNADFAVIIRDE</sequence>
<keyword evidence="7" id="KW-0479">Metal-binding</keyword>
<evidence type="ECO:0000256" key="5">
    <source>
        <dbReference type="ARBA" id="ARBA00020837"/>
    </source>
</evidence>
<keyword evidence="8" id="KW-0862">Zinc</keyword>
<dbReference type="OrthoDB" id="9784365at2"/>
<evidence type="ECO:0000313" key="13">
    <source>
        <dbReference type="EMBL" id="RJX75762.1"/>
    </source>
</evidence>
<dbReference type="Proteomes" id="UP000273252">
    <property type="component" value="Unassembled WGS sequence"/>
</dbReference>
<dbReference type="EMBL" id="QVMU01000001">
    <property type="protein sequence ID" value="RJX75762.1"/>
    <property type="molecule type" value="Genomic_DNA"/>
</dbReference>
<dbReference type="GO" id="GO:0046872">
    <property type="term" value="F:metal ion binding"/>
    <property type="evidence" value="ECO:0007669"/>
    <property type="project" value="UniProtKB-KW"/>
</dbReference>
<evidence type="ECO:0000256" key="2">
    <source>
        <dbReference type="ARBA" id="ARBA00004836"/>
    </source>
</evidence>
<evidence type="ECO:0000256" key="3">
    <source>
        <dbReference type="ARBA" id="ARBA00007342"/>
    </source>
</evidence>
<dbReference type="PIRSF" id="PIRSF010130">
    <property type="entry name" value="PduL"/>
    <property type="match status" value="1"/>
</dbReference>
<evidence type="ECO:0000256" key="7">
    <source>
        <dbReference type="ARBA" id="ARBA00022723"/>
    </source>
</evidence>
<reference evidence="13 14" key="1">
    <citation type="submission" date="2018-08" db="EMBL/GenBank/DDBJ databases">
        <title>Vibrio isolated from the Eastern China Marginal Seas.</title>
        <authorList>
            <person name="Li Y."/>
        </authorList>
    </citation>
    <scope>NUCLEOTIDE SEQUENCE [LARGE SCALE GENOMIC DNA]</scope>
    <source>
        <strain evidence="13 14">BEI233</strain>
    </source>
</reference>
<keyword evidence="11" id="KW-1283">Bacterial microcompartment</keyword>
<evidence type="ECO:0000256" key="8">
    <source>
        <dbReference type="ARBA" id="ARBA00022833"/>
    </source>
</evidence>
<evidence type="ECO:0000256" key="10">
    <source>
        <dbReference type="ARBA" id="ARBA00024322"/>
    </source>
</evidence>
<comment type="caution">
    <text evidence="13">The sequence shown here is derived from an EMBL/GenBank/DDBJ whole genome shotgun (WGS) entry which is preliminary data.</text>
</comment>
<comment type="cofactor">
    <cofactor evidence="1">
        <name>Zn(2+)</name>
        <dbReference type="ChEBI" id="CHEBI:29105"/>
    </cofactor>
</comment>
<dbReference type="Pfam" id="PF06130">
    <property type="entry name" value="PTAC"/>
    <property type="match status" value="1"/>
</dbReference>
<dbReference type="PANTHER" id="PTHR39453">
    <property type="entry name" value="PHOSPHATE PROPANOYLTRANSFERASE"/>
    <property type="match status" value="1"/>
</dbReference>
<evidence type="ECO:0000256" key="12">
    <source>
        <dbReference type="PIRNR" id="PIRNR010130"/>
    </source>
</evidence>
<evidence type="ECO:0000313" key="14">
    <source>
        <dbReference type="Proteomes" id="UP000273252"/>
    </source>
</evidence>
<protein>
    <recommendedName>
        <fullName evidence="5 12">Phosphate propanoyltransferase</fullName>
        <ecNumber evidence="4 12">2.3.1.222</ecNumber>
    </recommendedName>
</protein>
<evidence type="ECO:0000256" key="9">
    <source>
        <dbReference type="ARBA" id="ARBA00023315"/>
    </source>
</evidence>
<evidence type="ECO:0000256" key="6">
    <source>
        <dbReference type="ARBA" id="ARBA00022679"/>
    </source>
</evidence>
<dbReference type="EC" id="2.3.1.222" evidence="4 12"/>
<dbReference type="GO" id="GO:0031469">
    <property type="term" value="C:bacterial microcompartment"/>
    <property type="evidence" value="ECO:0007669"/>
    <property type="project" value="UniProtKB-SubCell"/>
</dbReference>
<organism evidence="13 14">
    <name type="scientific">Vibrio sinensis</name>
    <dbReference type="NCBI Taxonomy" id="2302434"/>
    <lineage>
        <taxon>Bacteria</taxon>
        <taxon>Pseudomonadati</taxon>
        <taxon>Pseudomonadota</taxon>
        <taxon>Gammaproteobacteria</taxon>
        <taxon>Vibrionales</taxon>
        <taxon>Vibrionaceae</taxon>
        <taxon>Vibrio</taxon>
    </lineage>
</organism>
<keyword evidence="6 12" id="KW-0808">Transferase</keyword>
<comment type="subcellular location">
    <subcellularLocation>
        <location evidence="10">Bacterial microcompartment</location>
    </subcellularLocation>
</comment>
<evidence type="ECO:0000256" key="1">
    <source>
        <dbReference type="ARBA" id="ARBA00001947"/>
    </source>
</evidence>
<dbReference type="GO" id="GO:0051144">
    <property type="term" value="P:1,2-propanediol catabolic process"/>
    <property type="evidence" value="ECO:0007669"/>
    <property type="project" value="UniProtKB-UniPathway"/>
</dbReference>
<proteinExistence type="inferred from homology"/>
<keyword evidence="14" id="KW-1185">Reference proteome</keyword>
<keyword evidence="9 12" id="KW-0012">Acyltransferase</keyword>
<evidence type="ECO:0000256" key="4">
    <source>
        <dbReference type="ARBA" id="ARBA00012206"/>
    </source>
</evidence>
<accession>A0A3A6RF30</accession>
<gene>
    <name evidence="13" type="primary">pduL</name>
    <name evidence="13" type="ORF">DZ860_00425</name>
</gene>
<comment type="similarity">
    <text evidence="3 12">Belongs to the PduL family.</text>
</comment>
<dbReference type="InterPro" id="IPR008300">
    <property type="entry name" value="PTAC"/>
</dbReference>
<name>A0A3A6RF30_9VIBR</name>
<evidence type="ECO:0000256" key="11">
    <source>
        <dbReference type="ARBA" id="ARBA00024446"/>
    </source>
</evidence>
<comment type="pathway">
    <text evidence="2 12">Polyol metabolism; 1,2-propanediol degradation.</text>
</comment>
<comment type="catalytic activity">
    <reaction evidence="12">
        <text>propanoyl-CoA + phosphate = propanoyl phosphate + CoA</text>
        <dbReference type="Rhea" id="RHEA:28046"/>
        <dbReference type="ChEBI" id="CHEBI:43474"/>
        <dbReference type="ChEBI" id="CHEBI:57287"/>
        <dbReference type="ChEBI" id="CHEBI:57392"/>
        <dbReference type="ChEBI" id="CHEBI:58933"/>
        <dbReference type="EC" id="2.3.1.222"/>
    </reaction>
</comment>
<dbReference type="NCBIfam" id="NF011652">
    <property type="entry name" value="PRK15070.1"/>
    <property type="match status" value="1"/>
</dbReference>